<keyword evidence="7" id="KW-1185">Reference proteome</keyword>
<dbReference type="Proteomes" id="UP000757540">
    <property type="component" value="Unassembled WGS sequence"/>
</dbReference>
<dbReference type="InterPro" id="IPR036318">
    <property type="entry name" value="FAD-bd_PCMH-like_sf"/>
</dbReference>
<evidence type="ECO:0000256" key="1">
    <source>
        <dbReference type="ARBA" id="ARBA00022630"/>
    </source>
</evidence>
<evidence type="ECO:0000313" key="6">
    <source>
        <dbReference type="EMBL" id="NOV98035.1"/>
    </source>
</evidence>
<dbReference type="SUPFAM" id="SSF55103">
    <property type="entry name" value="FAD-linked oxidases, C-terminal domain"/>
    <property type="match status" value="1"/>
</dbReference>
<dbReference type="InterPro" id="IPR016169">
    <property type="entry name" value="FAD-bd_PCMH_sub2"/>
</dbReference>
<accession>A0ABX2A5A2</accession>
<evidence type="ECO:0000256" key="3">
    <source>
        <dbReference type="ARBA" id="ARBA00023002"/>
    </source>
</evidence>
<dbReference type="Gene3D" id="3.30.465.10">
    <property type="match status" value="1"/>
</dbReference>
<organism evidence="6 7">
    <name type="scientific">Isoptericola halotolerans</name>
    <dbReference type="NCBI Taxonomy" id="300560"/>
    <lineage>
        <taxon>Bacteria</taxon>
        <taxon>Bacillati</taxon>
        <taxon>Actinomycetota</taxon>
        <taxon>Actinomycetes</taxon>
        <taxon>Micrococcales</taxon>
        <taxon>Promicromonosporaceae</taxon>
        <taxon>Isoptericola</taxon>
    </lineage>
</organism>
<dbReference type="InterPro" id="IPR016167">
    <property type="entry name" value="FAD-bd_PCMH_sub1"/>
</dbReference>
<comment type="caution">
    <text evidence="6">The sequence shown here is derived from an EMBL/GenBank/DDBJ whole genome shotgun (WGS) entry which is preliminary data.</text>
</comment>
<name>A0ABX2A5A2_9MICO</name>
<keyword evidence="1" id="KW-0285">Flavoprotein</keyword>
<gene>
    <name evidence="6" type="ORF">HDG69_002620</name>
</gene>
<dbReference type="RefSeq" id="WP_171784261.1">
    <property type="nucleotide sequence ID" value="NZ_BAAAML010000005.1"/>
</dbReference>
<keyword evidence="3" id="KW-0560">Oxidoreductase</keyword>
<dbReference type="Pfam" id="PF04030">
    <property type="entry name" value="ALO"/>
    <property type="match status" value="1"/>
</dbReference>
<dbReference type="EMBL" id="JABEZU010000003">
    <property type="protein sequence ID" value="NOV98035.1"/>
    <property type="molecule type" value="Genomic_DNA"/>
</dbReference>
<dbReference type="PROSITE" id="PS51387">
    <property type="entry name" value="FAD_PCMH"/>
    <property type="match status" value="1"/>
</dbReference>
<dbReference type="InterPro" id="IPR016164">
    <property type="entry name" value="FAD-linked_Oxase-like_C"/>
</dbReference>
<feature type="transmembrane region" description="Helical" evidence="4">
    <location>
        <begin position="12"/>
        <end position="29"/>
    </location>
</feature>
<dbReference type="InterPro" id="IPR010031">
    <property type="entry name" value="FAD_lactone_oxidase-like"/>
</dbReference>
<dbReference type="InterPro" id="IPR006094">
    <property type="entry name" value="Oxid_FAD_bind_N"/>
</dbReference>
<evidence type="ECO:0000259" key="5">
    <source>
        <dbReference type="PROSITE" id="PS51387"/>
    </source>
</evidence>
<keyword evidence="4" id="KW-0812">Transmembrane</keyword>
<feature type="domain" description="FAD-binding PCMH-type" evidence="5">
    <location>
        <begin position="84"/>
        <end position="255"/>
    </location>
</feature>
<keyword evidence="4" id="KW-1133">Transmembrane helix</keyword>
<dbReference type="InterPro" id="IPR016171">
    <property type="entry name" value="Vanillyl_alc_oxidase_C-sub2"/>
</dbReference>
<dbReference type="PANTHER" id="PTHR43762:SF1">
    <property type="entry name" value="D-ARABINONO-1,4-LACTONE OXIDASE"/>
    <property type="match status" value="1"/>
</dbReference>
<dbReference type="Gene3D" id="3.30.43.10">
    <property type="entry name" value="Uridine Diphospho-n-acetylenolpyruvylglucosamine Reductase, domain 2"/>
    <property type="match status" value="1"/>
</dbReference>
<keyword evidence="2" id="KW-0274">FAD</keyword>
<dbReference type="SUPFAM" id="SSF56176">
    <property type="entry name" value="FAD-binding/transporter-associated domain-like"/>
    <property type="match status" value="1"/>
</dbReference>
<evidence type="ECO:0000256" key="2">
    <source>
        <dbReference type="ARBA" id="ARBA00022827"/>
    </source>
</evidence>
<dbReference type="Gene3D" id="1.10.45.10">
    <property type="entry name" value="Vanillyl-alcohol Oxidase, Chain A, domain 4"/>
    <property type="match status" value="1"/>
</dbReference>
<evidence type="ECO:0000256" key="4">
    <source>
        <dbReference type="SAM" id="Phobius"/>
    </source>
</evidence>
<keyword evidence="4" id="KW-0472">Membrane</keyword>
<dbReference type="InterPro" id="IPR016166">
    <property type="entry name" value="FAD-bd_PCMH"/>
</dbReference>
<dbReference type="PANTHER" id="PTHR43762">
    <property type="entry name" value="L-GULONOLACTONE OXIDASE"/>
    <property type="match status" value="1"/>
</dbReference>
<sequence length="531" mass="58257">MARRRRHTVRRWVVAGALTGTLLLSLVTWDRYSGAPTTARECTAETRTIAFDATHGLRPTDHAPPEAPGFLTQVGGVVNDASCLNEVAVHGVAGPRSEADVVTALAYARERELVVSPSGTRHAMGGQASFPGGLVLDMRRLDHVHLDTAAGTVRVGAGATWRSVLEALHPHGRAVAAMPSIDILSVGGTVSANAHGVDFRRGSLAGTVRSLRLVTADGQVRAIDRESDPELFGAVIGGYGLLGVITEIELETVPNTVYRLDQRVVPAADLADIYSAEIVPDDSVRMMYAHLSTAPSSYLGEAILYTYTEHGEWAEPIPPLVEVQDSRPGRFVLNLARHGGPLQEVRWKVQKDVLPRHRPCATSRNEALREAEACFVPRTQAMYNDLGILRHKLSRTDILQEYFLPGERLEEFLAAVAPVLREHDAELLSASVRAVHDDDTLLRYAPDDRLAVVLYLSQQVSDEANADMADLTEQLVQLALDHAGTFYLPYQQHYTRAQVAQAYPMLDEFFSVKRRHDPAGMFRNAFSERFA</sequence>
<reference evidence="6 7" key="1">
    <citation type="submission" date="2020-05" db="EMBL/GenBank/DDBJ databases">
        <title>Genomic Encyclopedia of Type Strains, Phase III (KMG-III): the genomes of soil and plant-associated and newly described type strains.</title>
        <authorList>
            <person name="Whitman W."/>
        </authorList>
    </citation>
    <scope>NUCLEOTIDE SEQUENCE [LARGE SCALE GENOMIC DNA]</scope>
    <source>
        <strain evidence="6 7">KCTC 19046</strain>
    </source>
</reference>
<protein>
    <submittedName>
        <fullName evidence="6">FAD/FMN-containing dehydrogenase</fullName>
    </submittedName>
</protein>
<dbReference type="InterPro" id="IPR007173">
    <property type="entry name" value="ALO_C"/>
</dbReference>
<proteinExistence type="predicted"/>
<dbReference type="Pfam" id="PF01565">
    <property type="entry name" value="FAD_binding_4"/>
    <property type="match status" value="1"/>
</dbReference>
<evidence type="ECO:0000313" key="7">
    <source>
        <dbReference type="Proteomes" id="UP000757540"/>
    </source>
</evidence>